<feature type="compositionally biased region" description="Polar residues" evidence="2">
    <location>
        <begin position="176"/>
        <end position="191"/>
    </location>
</feature>
<dbReference type="AlphaFoldDB" id="A0AAV7K0G7"/>
<evidence type="ECO:0000259" key="3">
    <source>
        <dbReference type="PROSITE" id="PS51339"/>
    </source>
</evidence>
<feature type="domain" description="Myotubularin phosphatase" evidence="3">
    <location>
        <begin position="441"/>
        <end position="830"/>
    </location>
</feature>
<feature type="compositionally biased region" description="Polar residues" evidence="2">
    <location>
        <begin position="149"/>
        <end position="167"/>
    </location>
</feature>
<sequence length="1050" mass="119977">MACLKEPVTSPRLRFSHIEDRISFSLFERLSSTNESCLGLSFSLTPGEDPLKEHEHVLTLWAGSPVQLANLCITSSRLLLLIKSASPTKLRQWFDESSAKPKTHPQLHGASSLTTPRNSSTRRSSKIKKIDDFVTWRSEENISRMEVGQCTSPENGIANSRGQLSDSESAKHRDLSQSVTSEENPSPLRQPNKSKKVLTLLRKTKANSMSLENKSTFYCPIDVNDVHLHELPITKPNSLKPSTTRSKKRASKSFTTHDKTFCPVKTVDSLVAINDHPLSNKPMIPNYKQNSSSPFNPLLPPMRSGSFTSSSIKNEVHSLPEFYPTPPSLIPEVPDTKKKSFIDFSNAQQVNIPYGLISRIEKVNRFVKLPFASYLDGFRIICKNCHTLTILFHPAFTHDLDAIVTSIEFFLNFQSHRSVYEVALSYRNALRIPDTFSAGDHAGLYDLDKELVRLGLKKTQDWRLFELESQNHSLPYSYPPRLVVPLSYSNTDICKLAPLFRDNRFPVLCWRHPGNGAALLRSGSIPRKKFEKSQLDGDYLAAVCHNNSRQGDKLVILCERDSSELIDGSQPSSISKEKMQTFLYPGCVLEHSFSHTPLPKLKVLLSRLQALLNSEATGDYLTMLQSTRWMREINKLLQTAKYVAEKLEDEQMSVLVSFESGYDFTTQVVSLAQLMLDPYYRTMDGFQVLIQKEWIWFGHKFQQRNLPLSEHHKEESPVFLQFIECVWQIMQQFPSVFEFNEEFLHFLILHSYSARFGDFLANSIEEYFALELDKKTLSLWTWLHFHNLEYNNFYNSTYHLLRSNSTPFHTFVCLTPVCALPALKPWTSYYAKYNTNTQIPYGSGVNLLNTLSLLNSTLQDLKQKEHDLKQKLLYPYSDSSSESEEDTGVWLSKERQARALSFGLKQRGSLKRNCVLSTQSNDENFYSHLPKELKSEAQATKEVTISMYVCSGYLYRQNKPVIGTSKRFWAVCDLNKNYFALFHAPEAHIKQEVPKYIFKLSEIDKVHLTTGSNPSSLTISFSSKGKSEKFHASTKYCSEIWFNCLSIRST</sequence>
<evidence type="ECO:0000313" key="4">
    <source>
        <dbReference type="EMBL" id="KAI6654234.1"/>
    </source>
</evidence>
<dbReference type="Pfam" id="PF06602">
    <property type="entry name" value="Myotub-related"/>
    <property type="match status" value="1"/>
</dbReference>
<comment type="caution">
    <text evidence="4">The sequence shown here is derived from an EMBL/GenBank/DDBJ whole genome shotgun (WGS) entry which is preliminary data.</text>
</comment>
<dbReference type="PROSITE" id="PS51339">
    <property type="entry name" value="PPASE_MYOTUBULARIN"/>
    <property type="match status" value="1"/>
</dbReference>
<dbReference type="GO" id="GO:0005737">
    <property type="term" value="C:cytoplasm"/>
    <property type="evidence" value="ECO:0007669"/>
    <property type="project" value="TreeGrafter"/>
</dbReference>
<dbReference type="GO" id="GO:0004438">
    <property type="term" value="F:phosphatidylinositol-3-phosphate phosphatase activity"/>
    <property type="evidence" value="ECO:0007669"/>
    <property type="project" value="TreeGrafter"/>
</dbReference>
<feature type="region of interest" description="Disordered" evidence="2">
    <location>
        <begin position="145"/>
        <end position="195"/>
    </location>
</feature>
<dbReference type="EMBL" id="JAKMXF010000222">
    <property type="protein sequence ID" value="KAI6654234.1"/>
    <property type="molecule type" value="Genomic_DNA"/>
</dbReference>
<dbReference type="GO" id="GO:0016020">
    <property type="term" value="C:membrane"/>
    <property type="evidence" value="ECO:0007669"/>
    <property type="project" value="TreeGrafter"/>
</dbReference>
<evidence type="ECO:0000313" key="5">
    <source>
        <dbReference type="Proteomes" id="UP001165289"/>
    </source>
</evidence>
<comment type="similarity">
    <text evidence="1">Belongs to the protein-tyrosine phosphatase family. Non-receptor class myotubularin subfamily.</text>
</comment>
<protein>
    <recommendedName>
        <fullName evidence="3">Myotubularin phosphatase domain-containing protein</fullName>
    </recommendedName>
</protein>
<dbReference type="PANTHER" id="PTHR10807:SF128">
    <property type="entry name" value="PHOSPHATIDYLINOSITOL-3,5-BISPHOSPHATE 3-PHOSPHATASE"/>
    <property type="match status" value="1"/>
</dbReference>
<dbReference type="InterPro" id="IPR029021">
    <property type="entry name" value="Prot-tyrosine_phosphatase-like"/>
</dbReference>
<dbReference type="Proteomes" id="UP001165289">
    <property type="component" value="Unassembled WGS sequence"/>
</dbReference>
<dbReference type="SUPFAM" id="SSF50729">
    <property type="entry name" value="PH domain-like"/>
    <property type="match status" value="1"/>
</dbReference>
<gene>
    <name evidence="4" type="ORF">LOD99_633</name>
</gene>
<feature type="region of interest" description="Disordered" evidence="2">
    <location>
        <begin position="96"/>
        <end position="126"/>
    </location>
</feature>
<dbReference type="PANTHER" id="PTHR10807">
    <property type="entry name" value="MYOTUBULARIN-RELATED"/>
    <property type="match status" value="1"/>
</dbReference>
<organism evidence="4 5">
    <name type="scientific">Oopsacas minuta</name>
    <dbReference type="NCBI Taxonomy" id="111878"/>
    <lineage>
        <taxon>Eukaryota</taxon>
        <taxon>Metazoa</taxon>
        <taxon>Porifera</taxon>
        <taxon>Hexactinellida</taxon>
        <taxon>Hexasterophora</taxon>
        <taxon>Lyssacinosida</taxon>
        <taxon>Leucopsacidae</taxon>
        <taxon>Oopsacas</taxon>
    </lineage>
</organism>
<evidence type="ECO:0000256" key="1">
    <source>
        <dbReference type="ARBA" id="ARBA00007471"/>
    </source>
</evidence>
<dbReference type="InterPro" id="IPR030564">
    <property type="entry name" value="Myotubularin"/>
</dbReference>
<dbReference type="InterPro" id="IPR010569">
    <property type="entry name" value="Myotubularin-like_Pase_dom"/>
</dbReference>
<dbReference type="SUPFAM" id="SSF52799">
    <property type="entry name" value="(Phosphotyrosine protein) phosphatases II"/>
    <property type="match status" value="1"/>
</dbReference>
<dbReference type="GO" id="GO:0046856">
    <property type="term" value="P:phosphatidylinositol dephosphorylation"/>
    <property type="evidence" value="ECO:0007669"/>
    <property type="project" value="TreeGrafter"/>
</dbReference>
<keyword evidence="5" id="KW-1185">Reference proteome</keyword>
<feature type="region of interest" description="Disordered" evidence="2">
    <location>
        <begin position="234"/>
        <end position="254"/>
    </location>
</feature>
<accession>A0AAV7K0G7</accession>
<reference evidence="4 5" key="1">
    <citation type="journal article" date="2023" name="BMC Biol.">
        <title>The compact genome of the sponge Oopsacas minuta (Hexactinellida) is lacking key metazoan core genes.</title>
        <authorList>
            <person name="Santini S."/>
            <person name="Schenkelaars Q."/>
            <person name="Jourda C."/>
            <person name="Duchesne M."/>
            <person name="Belahbib H."/>
            <person name="Rocher C."/>
            <person name="Selva M."/>
            <person name="Riesgo A."/>
            <person name="Vervoort M."/>
            <person name="Leys S.P."/>
            <person name="Kodjabachian L."/>
            <person name="Le Bivic A."/>
            <person name="Borchiellini C."/>
            <person name="Claverie J.M."/>
            <person name="Renard E."/>
        </authorList>
    </citation>
    <scope>NUCLEOTIDE SEQUENCE [LARGE SCALE GENOMIC DNA]</scope>
    <source>
        <strain evidence="4">SPO-2</strain>
    </source>
</reference>
<name>A0AAV7K0G7_9METZ</name>
<proteinExistence type="inferred from homology"/>
<evidence type="ECO:0000256" key="2">
    <source>
        <dbReference type="SAM" id="MobiDB-lite"/>
    </source>
</evidence>
<feature type="compositionally biased region" description="Low complexity" evidence="2">
    <location>
        <begin position="111"/>
        <end position="122"/>
    </location>
</feature>